<evidence type="ECO:0000313" key="1">
    <source>
        <dbReference type="EMBL" id="ABV24982.1"/>
    </source>
</evidence>
<dbReference type="EMBL" id="EU022137">
    <property type="protein sequence ID" value="ABV24982.1"/>
    <property type="molecule type" value="mRNA"/>
</dbReference>
<dbReference type="SUPFAM" id="SSF49695">
    <property type="entry name" value="gamma-Crystallin-like"/>
    <property type="match status" value="1"/>
</dbReference>
<dbReference type="InterPro" id="IPR011024">
    <property type="entry name" value="G_crystallin-like"/>
</dbReference>
<dbReference type="AlphaFoldDB" id="A8C9L7"/>
<dbReference type="Gene3D" id="2.60.20.10">
    <property type="entry name" value="Crystallins"/>
    <property type="match status" value="1"/>
</dbReference>
<feature type="non-terminal residue" evidence="1">
    <location>
        <position position="192"/>
    </location>
</feature>
<accession>A8C9L7</accession>
<name>A8C9L7_MONCP</name>
<organism evidence="1">
    <name type="scientific">Montipora capitata</name>
    <name type="common">Rice coral</name>
    <dbReference type="NCBI Taxonomy" id="46704"/>
    <lineage>
        <taxon>Eukaryota</taxon>
        <taxon>Metazoa</taxon>
        <taxon>Cnidaria</taxon>
        <taxon>Anthozoa</taxon>
        <taxon>Hexacorallia</taxon>
        <taxon>Scleractinia</taxon>
        <taxon>Astrocoeniina</taxon>
        <taxon>Acroporidae</taxon>
        <taxon>Montipora</taxon>
    </lineage>
</organism>
<proteinExistence type="evidence at transcript level"/>
<sequence length="192" mass="20936">TTGAEPPLQRSVSQQSSLHFPPASLHGFNSVWAVSQYALPAYSALIPLLTREVVALYTTLGKKSCIGYTMSIKLYIAGGAHEEFTDSEENLKGNLNFERAEVTAGTWIFYKHANFNDQQSGGNSCDHKILNPGAIEDIKSVNGSMYLVKDQTEGIILFTHAYYGGKNKWYEESCANVNPDFQSGTAKGVSSA</sequence>
<protein>
    <submittedName>
        <fullName evidence="1">Beta gamma crystallin isoform 7</fullName>
    </submittedName>
</protein>
<feature type="non-terminal residue" evidence="1">
    <location>
        <position position="1"/>
    </location>
</feature>
<reference evidence="1" key="1">
    <citation type="submission" date="2007-07" db="EMBL/GenBank/DDBJ databases">
        <title>Identification of differentially expressed cnidarian host genes during coral bleaching of Montipora capitata.</title>
        <authorList>
            <person name="Hauck L.L."/>
            <person name="Weis V.M."/>
        </authorList>
    </citation>
    <scope>NUCLEOTIDE SEQUENCE</scope>
</reference>